<gene>
    <name evidence="2" type="ORF">HRbin17_00451</name>
</gene>
<feature type="region of interest" description="Disordered" evidence="1">
    <location>
        <begin position="121"/>
        <end position="146"/>
    </location>
</feature>
<organism evidence="2 3">
    <name type="scientific">Candidatus Fervidibacter japonicus</name>
    <dbReference type="NCBI Taxonomy" id="2035412"/>
    <lineage>
        <taxon>Bacteria</taxon>
        <taxon>Candidatus Fervidibacterota</taxon>
        <taxon>Candidatus Fervidibacter</taxon>
    </lineage>
</organism>
<accession>A0A2H5X9U0</accession>
<evidence type="ECO:0000313" key="2">
    <source>
        <dbReference type="EMBL" id="GBC97956.1"/>
    </source>
</evidence>
<sequence length="178" mass="20389">MYFTGNLWNGEWRLYYGAADTFVGLASTLDTNTALDSAAEAAVVTTLRQFCARHPNPPHFSRQEWQEEMLSVAWVTAIEALQMFDERFGVPMPLFIRQRVWNALKAFWRTAWNYGVHTVPAPASEEGDTVPQDEPPPSELPTPESSVAADTYALRDLVAQLPERERHIIERHFWARRL</sequence>
<reference evidence="3" key="1">
    <citation type="submission" date="2017-09" db="EMBL/GenBank/DDBJ databases">
        <title>Metaegenomics of thermophilic ammonia-oxidizing enrichment culture.</title>
        <authorList>
            <person name="Kato S."/>
            <person name="Suzuki K."/>
        </authorList>
    </citation>
    <scope>NUCLEOTIDE SEQUENCE [LARGE SCALE GENOMIC DNA]</scope>
</reference>
<dbReference type="AlphaFoldDB" id="A0A2H5X9U0"/>
<name>A0A2H5X9U0_9BACT</name>
<comment type="caution">
    <text evidence="2">The sequence shown here is derived from an EMBL/GenBank/DDBJ whole genome shotgun (WGS) entry which is preliminary data.</text>
</comment>
<evidence type="ECO:0000313" key="3">
    <source>
        <dbReference type="Proteomes" id="UP000236173"/>
    </source>
</evidence>
<dbReference type="EMBL" id="BEHT01000004">
    <property type="protein sequence ID" value="GBC97956.1"/>
    <property type="molecule type" value="Genomic_DNA"/>
</dbReference>
<protein>
    <submittedName>
        <fullName evidence="2">Uncharacterized protein</fullName>
    </submittedName>
</protein>
<dbReference type="Proteomes" id="UP000236173">
    <property type="component" value="Unassembled WGS sequence"/>
</dbReference>
<evidence type="ECO:0000256" key="1">
    <source>
        <dbReference type="SAM" id="MobiDB-lite"/>
    </source>
</evidence>
<proteinExistence type="predicted"/>